<feature type="signal peptide" evidence="1">
    <location>
        <begin position="1"/>
        <end position="30"/>
    </location>
</feature>
<evidence type="ECO:0000313" key="3">
    <source>
        <dbReference type="Proteomes" id="UP000198870"/>
    </source>
</evidence>
<name>A0A1G5FFW3_9BACT</name>
<keyword evidence="3" id="KW-1185">Reference proteome</keyword>
<reference evidence="2 3" key="1">
    <citation type="submission" date="2016-10" db="EMBL/GenBank/DDBJ databases">
        <authorList>
            <person name="de Groot N.N."/>
        </authorList>
    </citation>
    <scope>NUCLEOTIDE SEQUENCE [LARGE SCALE GENOMIC DNA]</scope>
    <source>
        <strain evidence="2 3">AA1</strain>
    </source>
</reference>
<protein>
    <submittedName>
        <fullName evidence="2">Uncharacterized protein</fullName>
    </submittedName>
</protein>
<evidence type="ECO:0000313" key="2">
    <source>
        <dbReference type="EMBL" id="SCY38145.1"/>
    </source>
</evidence>
<sequence length="151" mass="16723">MNLITEYKRPLYTAALLLLALFTFISPASASGLDFLFGRKAAPGTELHALGTQAMEHNGGEATYFTNGKGRVLEVRARHTKEGFLRVSVNRTYIPENYDGSRTAESLYHRLARLAEADGAVKAGRYTLIDDKNGWEAYRYGDMVAKALDSE</sequence>
<dbReference type="Proteomes" id="UP000198870">
    <property type="component" value="Unassembled WGS sequence"/>
</dbReference>
<keyword evidence="1" id="KW-0732">Signal</keyword>
<accession>A0A1G5FFW3</accession>
<gene>
    <name evidence="2" type="ORF">SAMN05216233_10848</name>
</gene>
<dbReference type="RefSeq" id="WP_092210913.1">
    <property type="nucleotide sequence ID" value="NZ_FMUX01000008.1"/>
</dbReference>
<dbReference type="EMBL" id="FMUX01000008">
    <property type="protein sequence ID" value="SCY38145.1"/>
    <property type="molecule type" value="Genomic_DNA"/>
</dbReference>
<dbReference type="AlphaFoldDB" id="A0A1G5FFW3"/>
<evidence type="ECO:0000256" key="1">
    <source>
        <dbReference type="SAM" id="SignalP"/>
    </source>
</evidence>
<feature type="chain" id="PRO_5011562576" evidence="1">
    <location>
        <begin position="31"/>
        <end position="151"/>
    </location>
</feature>
<organism evidence="2 3">
    <name type="scientific">Desulfoluna spongiiphila</name>
    <dbReference type="NCBI Taxonomy" id="419481"/>
    <lineage>
        <taxon>Bacteria</taxon>
        <taxon>Pseudomonadati</taxon>
        <taxon>Thermodesulfobacteriota</taxon>
        <taxon>Desulfobacteria</taxon>
        <taxon>Desulfobacterales</taxon>
        <taxon>Desulfolunaceae</taxon>
        <taxon>Desulfoluna</taxon>
    </lineage>
</organism>
<proteinExistence type="predicted"/>